<reference evidence="3 4" key="1">
    <citation type="submission" date="2021-01" db="EMBL/GenBank/DDBJ databases">
        <title>Sequencing the genomes of 1000 actinobacteria strains.</title>
        <authorList>
            <person name="Klenk H.-P."/>
        </authorList>
    </citation>
    <scope>NUCLEOTIDE SEQUENCE [LARGE SCALE GENOMIC DNA]</scope>
    <source>
        <strain evidence="3 4">DSM 100204</strain>
    </source>
</reference>
<comment type="caution">
    <text evidence="3">The sequence shown here is derived from an EMBL/GenBank/DDBJ whole genome shotgun (WGS) entry which is preliminary data.</text>
</comment>
<organism evidence="3 4">
    <name type="scientific">Micromonospora luteifusca</name>
    <dbReference type="NCBI Taxonomy" id="709860"/>
    <lineage>
        <taxon>Bacteria</taxon>
        <taxon>Bacillati</taxon>
        <taxon>Actinomycetota</taxon>
        <taxon>Actinomycetes</taxon>
        <taxon>Micromonosporales</taxon>
        <taxon>Micromonosporaceae</taxon>
        <taxon>Micromonospora</taxon>
    </lineage>
</organism>
<evidence type="ECO:0000256" key="1">
    <source>
        <dbReference type="SAM" id="Phobius"/>
    </source>
</evidence>
<dbReference type="InterPro" id="IPR019692">
    <property type="entry name" value="CFP-6_PH"/>
</dbReference>
<keyword evidence="1" id="KW-0472">Membrane</keyword>
<keyword evidence="1" id="KW-1133">Transmembrane helix</keyword>
<dbReference type="RefSeq" id="WP_204945296.1">
    <property type="nucleotide sequence ID" value="NZ_JAFBBP010000001.1"/>
</dbReference>
<feature type="domain" description="Low molecular weight protein antigen 6 PH" evidence="2">
    <location>
        <begin position="76"/>
        <end position="123"/>
    </location>
</feature>
<dbReference type="Pfam" id="PF10756">
    <property type="entry name" value="bPH_6"/>
    <property type="match status" value="1"/>
</dbReference>
<dbReference type="PROSITE" id="PS51257">
    <property type="entry name" value="PROKAR_LIPOPROTEIN"/>
    <property type="match status" value="1"/>
</dbReference>
<evidence type="ECO:0000313" key="3">
    <source>
        <dbReference type="EMBL" id="MBM7494760.1"/>
    </source>
</evidence>
<sequence length="176" mass="19651">MRRWWRMDPWGARQVFTGFMLLVGCAMAATTVVFAGRALIRGEIDVRAALGVIGALTFMGVWSTFVLRLHLAGIYVNDRGVRLRHVFSTRTLPWSQVTGFEASPALFLGEPTSRLACWVRTTDGAFESAVQRRSRRVGWRKDNGPVLDAADFDRLLVRLADERARARLDGGGVVSR</sequence>
<feature type="transmembrane region" description="Helical" evidence="1">
    <location>
        <begin position="51"/>
        <end position="76"/>
    </location>
</feature>
<protein>
    <recommendedName>
        <fullName evidence="2">Low molecular weight protein antigen 6 PH domain-containing protein</fullName>
    </recommendedName>
</protein>
<keyword evidence="1" id="KW-0812">Transmembrane</keyword>
<proteinExistence type="predicted"/>
<evidence type="ECO:0000259" key="2">
    <source>
        <dbReference type="Pfam" id="PF10756"/>
    </source>
</evidence>
<gene>
    <name evidence="3" type="ORF">JOD64_005982</name>
</gene>
<accession>A0ABS2M2R6</accession>
<dbReference type="Proteomes" id="UP000764837">
    <property type="component" value="Unassembled WGS sequence"/>
</dbReference>
<name>A0ABS2M2R6_9ACTN</name>
<keyword evidence="4" id="KW-1185">Reference proteome</keyword>
<dbReference type="EMBL" id="JAFBBP010000001">
    <property type="protein sequence ID" value="MBM7494760.1"/>
    <property type="molecule type" value="Genomic_DNA"/>
</dbReference>
<evidence type="ECO:0000313" key="4">
    <source>
        <dbReference type="Proteomes" id="UP000764837"/>
    </source>
</evidence>